<dbReference type="EMBL" id="CP104550">
    <property type="protein sequence ID" value="UXH32649.1"/>
    <property type="molecule type" value="Genomic_DNA"/>
</dbReference>
<feature type="binding site" evidence="9">
    <location>
        <begin position="82"/>
        <end position="83"/>
    </location>
    <ligand>
        <name>substrate</name>
    </ligand>
</feature>
<feature type="binding site" evidence="9">
    <location>
        <position position="72"/>
    </location>
    <ligand>
        <name>substrate</name>
    </ligand>
</feature>
<comment type="caution">
    <text evidence="9">Lacks conserved residue(s) required for the propagation of feature annotation.</text>
</comment>
<name>A0A9E7RUW7_METWO</name>
<evidence type="ECO:0000256" key="10">
    <source>
        <dbReference type="PROSITE-ProRule" id="PRU10125"/>
    </source>
</evidence>
<evidence type="ECO:0000256" key="1">
    <source>
        <dbReference type="ARBA" id="ARBA00005196"/>
    </source>
</evidence>
<reference evidence="12" key="1">
    <citation type="submission" date="2022-09" db="EMBL/GenBank/DDBJ databases">
        <title>Characterization of three MwoI isoschizomers from sequenced genome and metagenomes.</title>
        <authorList>
            <person name="Fomenkov A."/>
            <person name="Xu S.Y."/>
            <person name="Roberts R.J."/>
        </authorList>
    </citation>
    <scope>NUCLEOTIDE SEQUENCE</scope>
    <source>
        <strain evidence="12">DSM 2970</strain>
    </source>
</reference>
<dbReference type="AlphaFoldDB" id="A0A9E7RUW7"/>
<feature type="binding site" evidence="9">
    <location>
        <position position="203"/>
    </location>
    <ligand>
        <name>substrate</name>
    </ligand>
</feature>
<feature type="binding site" evidence="9">
    <location>
        <position position="170"/>
    </location>
    <ligand>
        <name>substrate</name>
    </ligand>
</feature>
<evidence type="ECO:0000256" key="8">
    <source>
        <dbReference type="ARBA" id="ARBA00051712"/>
    </source>
</evidence>
<feature type="binding site" evidence="9">
    <location>
        <begin position="221"/>
        <end position="222"/>
    </location>
    <ligand>
        <name>substrate</name>
    </ligand>
</feature>
<evidence type="ECO:0000256" key="4">
    <source>
        <dbReference type="ARBA" id="ARBA00022490"/>
    </source>
</evidence>
<feature type="binding site" evidence="9">
    <location>
        <begin position="231"/>
        <end position="232"/>
    </location>
    <ligand>
        <name>substrate</name>
    </ligand>
</feature>
<keyword evidence="4 9" id="KW-0963">Cytoplasm</keyword>
<dbReference type="InterPro" id="IPR018510">
    <property type="entry name" value="DAP_epimerase_AS"/>
</dbReference>
<feature type="site" description="Could be important to modulate the pK values of the two catalytic cysteine residues" evidence="9">
    <location>
        <position position="221"/>
    </location>
</feature>
<dbReference type="GO" id="GO:0005829">
    <property type="term" value="C:cytosol"/>
    <property type="evidence" value="ECO:0007669"/>
    <property type="project" value="TreeGrafter"/>
</dbReference>
<dbReference type="Proteomes" id="UP001065373">
    <property type="component" value="Chromosome"/>
</dbReference>
<reference evidence="11 13" key="2">
    <citation type="submission" date="2023-12" db="EMBL/GenBank/DDBJ databases">
        <title>Phenotypic and Genomic Characterization of Methanothermobacter wolfeii Strain BSEL, a CO2-Capturing Archaeon with Minimal Nutrient Requirements.</title>
        <authorList>
            <person name="Ale Enriquez F."/>
            <person name="Ahring B.K."/>
        </authorList>
    </citation>
    <scope>NUCLEOTIDE SEQUENCE [LARGE SCALE GENOMIC DNA]</scope>
    <source>
        <strain evidence="11 13">BSEL-1</strain>
    </source>
</reference>
<evidence type="ECO:0000256" key="9">
    <source>
        <dbReference type="HAMAP-Rule" id="MF_00197"/>
    </source>
</evidence>
<dbReference type="Gene3D" id="3.10.310.10">
    <property type="entry name" value="Diaminopimelate Epimerase, Chain A, domain 1"/>
    <property type="match status" value="2"/>
</dbReference>
<dbReference type="EMBL" id="JAXUHJ010000003">
    <property type="protein sequence ID" value="MEJ8542017.1"/>
    <property type="molecule type" value="Genomic_DNA"/>
</dbReference>
<organism evidence="12">
    <name type="scientific">Methanothermobacter wolfeii</name>
    <name type="common">Methanobacterium wolfei</name>
    <dbReference type="NCBI Taxonomy" id="145261"/>
    <lineage>
        <taxon>Archaea</taxon>
        <taxon>Methanobacteriati</taxon>
        <taxon>Methanobacteriota</taxon>
        <taxon>Methanomada group</taxon>
        <taxon>Methanobacteria</taxon>
        <taxon>Methanobacteriales</taxon>
        <taxon>Methanobacteriaceae</taxon>
        <taxon>Methanothermobacter</taxon>
    </lineage>
</organism>
<evidence type="ECO:0000313" key="11">
    <source>
        <dbReference type="EMBL" id="MEJ8542017.1"/>
    </source>
</evidence>
<comment type="subcellular location">
    <subcellularLocation>
        <location evidence="9">Cytoplasm</location>
    </subcellularLocation>
</comment>
<keyword evidence="6 9" id="KW-0457">Lysine biosynthesis</keyword>
<feature type="active site" description="Proton donor" evidence="9">
    <location>
        <position position="81"/>
    </location>
</feature>
<evidence type="ECO:0000256" key="2">
    <source>
        <dbReference type="ARBA" id="ARBA00010219"/>
    </source>
</evidence>
<dbReference type="SUPFAM" id="SSF54506">
    <property type="entry name" value="Diaminopimelate epimerase-like"/>
    <property type="match status" value="1"/>
</dbReference>
<feature type="active site" evidence="10">
    <location>
        <position position="81"/>
    </location>
</feature>
<comment type="catalytic activity">
    <reaction evidence="8 9">
        <text>(2S,6S)-2,6-diaminopimelate = meso-2,6-diaminopimelate</text>
        <dbReference type="Rhea" id="RHEA:15393"/>
        <dbReference type="ChEBI" id="CHEBI:57609"/>
        <dbReference type="ChEBI" id="CHEBI:57791"/>
        <dbReference type="EC" id="5.1.1.7"/>
    </reaction>
</comment>
<feature type="binding site" evidence="9">
    <location>
        <position position="17"/>
    </location>
    <ligand>
        <name>substrate</name>
    </ligand>
</feature>
<evidence type="ECO:0000256" key="6">
    <source>
        <dbReference type="ARBA" id="ARBA00023154"/>
    </source>
</evidence>
<dbReference type="PANTHER" id="PTHR31689">
    <property type="entry name" value="DIAMINOPIMELATE EPIMERASE, CHLOROPLASTIC"/>
    <property type="match status" value="1"/>
</dbReference>
<dbReference type="HAMAP" id="MF_00197">
    <property type="entry name" value="DAP_epimerase"/>
    <property type="match status" value="1"/>
</dbReference>
<comment type="function">
    <text evidence="9">Catalyzes the stereoinversion of LL-2,6-diaminopimelate (L,L-DAP) to meso-diaminopimelate (meso-DAP), a precursor of L-lysine.</text>
</comment>
<keyword evidence="5 9" id="KW-0028">Amino-acid biosynthesis</keyword>
<evidence type="ECO:0000313" key="13">
    <source>
        <dbReference type="Proteomes" id="UP001369247"/>
    </source>
</evidence>
<dbReference type="GO" id="GO:0008837">
    <property type="term" value="F:diaminopimelate epimerase activity"/>
    <property type="evidence" value="ECO:0007669"/>
    <property type="project" value="UniProtKB-UniRule"/>
</dbReference>
<dbReference type="NCBIfam" id="TIGR00652">
    <property type="entry name" value="DapF"/>
    <property type="match status" value="1"/>
</dbReference>
<accession>A0A9E7RUW7</accession>
<dbReference type="PROSITE" id="PS01326">
    <property type="entry name" value="DAP_EPIMERASE"/>
    <property type="match status" value="1"/>
</dbReference>
<comment type="pathway">
    <text evidence="1 9">Amino-acid biosynthesis; L-lysine biosynthesis via DAP pathway; DL-2,6-diaminopimelate from LL-2,6-diaminopimelate: step 1/1.</text>
</comment>
<dbReference type="Proteomes" id="UP001369247">
    <property type="component" value="Unassembled WGS sequence"/>
</dbReference>
<dbReference type="Pfam" id="PF01678">
    <property type="entry name" value="DAP_epimerase"/>
    <property type="match status" value="2"/>
</dbReference>
<evidence type="ECO:0000256" key="5">
    <source>
        <dbReference type="ARBA" id="ARBA00022605"/>
    </source>
</evidence>
<feature type="active site" description="Proton acceptor" evidence="9">
    <location>
        <position position="230"/>
    </location>
</feature>
<comment type="subunit">
    <text evidence="9">Homodimer.</text>
</comment>
<proteinExistence type="inferred from homology"/>
<protein>
    <recommendedName>
        <fullName evidence="3 9">Diaminopimelate epimerase</fullName>
        <shortName evidence="9">DAP epimerase</shortName>
        <ecNumber evidence="3 9">5.1.1.7</ecNumber>
    </recommendedName>
    <alternativeName>
        <fullName evidence="9">PLP-independent amino acid racemase</fullName>
    </alternativeName>
</protein>
<evidence type="ECO:0000313" key="12">
    <source>
        <dbReference type="EMBL" id="UXH32649.1"/>
    </source>
</evidence>
<dbReference type="FunFam" id="3.10.310.10:FF:000001">
    <property type="entry name" value="Diaminopimelate epimerase"/>
    <property type="match status" value="1"/>
</dbReference>
<dbReference type="GO" id="GO:0009089">
    <property type="term" value="P:lysine biosynthetic process via diaminopimelate"/>
    <property type="evidence" value="ECO:0007669"/>
    <property type="project" value="UniProtKB-UniRule"/>
</dbReference>
<dbReference type="InterPro" id="IPR001653">
    <property type="entry name" value="DAP_epimerase_DapF"/>
</dbReference>
<feature type="site" description="Could be important to modulate the pK values of the two catalytic cysteine residues" evidence="9">
    <location>
        <position position="172"/>
    </location>
</feature>
<comment type="similarity">
    <text evidence="2 9">Belongs to the diaminopimelate epimerase family.</text>
</comment>
<dbReference type="EC" id="5.1.1.7" evidence="3 9"/>
<dbReference type="PANTHER" id="PTHR31689:SF0">
    <property type="entry name" value="DIAMINOPIMELATE EPIMERASE"/>
    <property type="match status" value="1"/>
</dbReference>
<evidence type="ECO:0000256" key="7">
    <source>
        <dbReference type="ARBA" id="ARBA00023235"/>
    </source>
</evidence>
<evidence type="ECO:0000256" key="3">
    <source>
        <dbReference type="ARBA" id="ARBA00013080"/>
    </source>
</evidence>
<gene>
    <name evidence="9 12" type="primary">dapF</name>
    <name evidence="12" type="ORF">N5910_08885</name>
    <name evidence="11" type="ORF">U2150_00680</name>
</gene>
<keyword evidence="13" id="KW-1185">Reference proteome</keyword>
<sequence length="291" mass="31893">MGLSRMILFSKMHGLGNDYVVIDESTQECIPEDKKPEFVAEVCRRGFSVGADGVIFVQPPIHDGDIRFRIFNSDGSEAEMCGNGIRCFSKFVYENAVVRKDRLNVETLAGMKTVELEVEDERVVSARVDMGKATFKTDEIPMDVGECEFIDRFLPVEGEDIKLTALSVGNPHVVIFVDDASAVDLQRLGPAIENHPLFPERINVHFVEIVSPSEIVMVTWERGAGPTMACGTGATASVIAGVKLEKLDDSVLVHLPGGELKIDVYQEGPDLGAYMEGDAVMVFDGILIRDP</sequence>
<keyword evidence="7 9" id="KW-0413">Isomerase</keyword>